<evidence type="ECO:0000259" key="17">
    <source>
        <dbReference type="SMART" id="SM00936"/>
    </source>
</evidence>
<dbReference type="PRINTS" id="PR00725">
    <property type="entry name" value="DADACBPTASE1"/>
</dbReference>
<evidence type="ECO:0000256" key="4">
    <source>
        <dbReference type="ARBA" id="ARBA00012448"/>
    </source>
</evidence>
<evidence type="ECO:0000256" key="9">
    <source>
        <dbReference type="ARBA" id="ARBA00022960"/>
    </source>
</evidence>
<dbReference type="InterPro" id="IPR037167">
    <property type="entry name" value="Peptidase_S11_C_sf"/>
</dbReference>
<dbReference type="SMART" id="SM00936">
    <property type="entry name" value="PBP5_C"/>
    <property type="match status" value="1"/>
</dbReference>
<dbReference type="InterPro" id="IPR018044">
    <property type="entry name" value="Peptidase_S11"/>
</dbReference>
<dbReference type="PANTHER" id="PTHR21581">
    <property type="entry name" value="D-ALANYL-D-ALANINE CARBOXYPEPTIDASE"/>
    <property type="match status" value="1"/>
</dbReference>
<dbReference type="InterPro" id="IPR015956">
    <property type="entry name" value="Peniciliin-bd_prot_C_sf"/>
</dbReference>
<proteinExistence type="inferred from homology"/>
<evidence type="ECO:0000256" key="14">
    <source>
        <dbReference type="PIRSR" id="PIRSR618044-2"/>
    </source>
</evidence>
<dbReference type="GO" id="GO:0006508">
    <property type="term" value="P:proteolysis"/>
    <property type="evidence" value="ECO:0007669"/>
    <property type="project" value="UniProtKB-KW"/>
</dbReference>
<feature type="binding site" evidence="14">
    <location>
        <position position="236"/>
    </location>
    <ligand>
        <name>substrate</name>
    </ligand>
</feature>
<dbReference type="OrthoDB" id="9795979at2"/>
<sequence length="394" mass="41686">MRAHLLSTAVLPFLLASAAPAAAPAAPPFDTPARVAFLIDLSSGAVLLDKGADVRMPPASMAKMMTTDVAFELIDKGELPLNKMCTVRPETWAKWHGPQAGSTMFLSPNEQVSVENLLHGIVTLSGNDASVVLAECIAGTEPAFVNQMNDWAGRLGLKNSHFGTANGWPDNGVTYVTARDLATLARAEIEHHPKLYKQFYAQPSFTWGKTLGSGADIKQDNRNPILGKVAGADGLKTGHTEEAGYGFTGSAEQNGRRLIMVVAGLNSFNQRIEESVRLMQWGFNAWQSKPLFDKGANVGDAQVQLGSAASVPLVAENKIALTLPAGLGGGVKNMKIRYNGPLVAPIAKGAHVADLVVTTDTSTASVPLVAGDEVGRAGFFGRLWLGFKQLVGMA</sequence>
<evidence type="ECO:0000256" key="5">
    <source>
        <dbReference type="ARBA" id="ARBA00022645"/>
    </source>
</evidence>
<evidence type="ECO:0000256" key="7">
    <source>
        <dbReference type="ARBA" id="ARBA00022729"/>
    </source>
</evidence>
<dbReference type="EC" id="3.4.16.4" evidence="4"/>
<comment type="function">
    <text evidence="1">Removes C-terminal D-alanyl residues from sugar-peptide cell wall precursors.</text>
</comment>
<keyword evidence="19" id="KW-1185">Reference proteome</keyword>
<evidence type="ECO:0000256" key="10">
    <source>
        <dbReference type="ARBA" id="ARBA00022984"/>
    </source>
</evidence>
<dbReference type="Gene3D" id="3.40.710.10">
    <property type="entry name" value="DD-peptidase/beta-lactamase superfamily"/>
    <property type="match status" value="1"/>
</dbReference>
<evidence type="ECO:0000256" key="13">
    <source>
        <dbReference type="PIRSR" id="PIRSR618044-1"/>
    </source>
</evidence>
<reference evidence="18 19" key="1">
    <citation type="submission" date="2018-12" db="EMBL/GenBank/DDBJ databases">
        <title>Sphingomonas sp. HMF7854 Genome sequencing and assembly.</title>
        <authorList>
            <person name="Cha I."/>
            <person name="Kang H."/>
            <person name="Kim H."/>
            <person name="Kang J."/>
            <person name="Joh K."/>
        </authorList>
    </citation>
    <scope>NUCLEOTIDE SEQUENCE [LARGE SCALE GENOMIC DNA]</scope>
    <source>
        <strain evidence="18 19">HMF7854</strain>
    </source>
</reference>
<dbReference type="InterPro" id="IPR012338">
    <property type="entry name" value="Beta-lactam/transpept-like"/>
</dbReference>
<evidence type="ECO:0000256" key="8">
    <source>
        <dbReference type="ARBA" id="ARBA00022801"/>
    </source>
</evidence>
<evidence type="ECO:0000256" key="15">
    <source>
        <dbReference type="RuleBase" id="RU004016"/>
    </source>
</evidence>
<dbReference type="EMBL" id="RWJF01000001">
    <property type="protein sequence ID" value="RST31091.1"/>
    <property type="molecule type" value="Genomic_DNA"/>
</dbReference>
<keyword evidence="7 16" id="KW-0732">Signal</keyword>
<evidence type="ECO:0000256" key="16">
    <source>
        <dbReference type="SAM" id="SignalP"/>
    </source>
</evidence>
<evidence type="ECO:0000256" key="12">
    <source>
        <dbReference type="ARBA" id="ARBA00034000"/>
    </source>
</evidence>
<evidence type="ECO:0000256" key="3">
    <source>
        <dbReference type="ARBA" id="ARBA00007164"/>
    </source>
</evidence>
<dbReference type="GO" id="GO:0009252">
    <property type="term" value="P:peptidoglycan biosynthetic process"/>
    <property type="evidence" value="ECO:0007669"/>
    <property type="project" value="UniProtKB-UniPathway"/>
</dbReference>
<dbReference type="SUPFAM" id="SSF56601">
    <property type="entry name" value="beta-lactamase/transpeptidase-like"/>
    <property type="match status" value="1"/>
</dbReference>
<feature type="active site" description="Acyl-ester intermediate" evidence="13">
    <location>
        <position position="60"/>
    </location>
</feature>
<name>A0A429VAW0_9SPHN</name>
<dbReference type="Pfam" id="PF00768">
    <property type="entry name" value="Peptidase_S11"/>
    <property type="match status" value="1"/>
</dbReference>
<evidence type="ECO:0000256" key="6">
    <source>
        <dbReference type="ARBA" id="ARBA00022670"/>
    </source>
</evidence>
<dbReference type="Gene3D" id="2.60.410.10">
    <property type="entry name" value="D-Ala-D-Ala carboxypeptidase, C-terminal domain"/>
    <property type="match status" value="1"/>
</dbReference>
<feature type="chain" id="PRO_5019233118" description="serine-type D-Ala-D-Ala carboxypeptidase" evidence="16">
    <location>
        <begin position="22"/>
        <end position="394"/>
    </location>
</feature>
<keyword evidence="9" id="KW-0133">Cell shape</keyword>
<accession>A0A429VAW0</accession>
<keyword evidence="11" id="KW-0961">Cell wall biogenesis/degradation</keyword>
<dbReference type="GO" id="GO:0009002">
    <property type="term" value="F:serine-type D-Ala-D-Ala carboxypeptidase activity"/>
    <property type="evidence" value="ECO:0007669"/>
    <property type="project" value="UniProtKB-EC"/>
</dbReference>
<evidence type="ECO:0000313" key="18">
    <source>
        <dbReference type="EMBL" id="RST31091.1"/>
    </source>
</evidence>
<dbReference type="Pfam" id="PF07943">
    <property type="entry name" value="PBP5_C"/>
    <property type="match status" value="1"/>
</dbReference>
<feature type="domain" description="Peptidase S11 D-Ala-D-Ala carboxypeptidase A C-terminal" evidence="17">
    <location>
        <begin position="286"/>
        <end position="376"/>
    </location>
</feature>
<dbReference type="InterPro" id="IPR001967">
    <property type="entry name" value="Peptidase_S11_N"/>
</dbReference>
<dbReference type="PANTHER" id="PTHR21581:SF6">
    <property type="entry name" value="TRAFFICKING PROTEIN PARTICLE COMPLEX SUBUNIT 12"/>
    <property type="match status" value="1"/>
</dbReference>
<keyword evidence="8" id="KW-0378">Hydrolase</keyword>
<feature type="active site" evidence="13">
    <location>
        <position position="125"/>
    </location>
</feature>
<comment type="caution">
    <text evidence="18">The sequence shown here is derived from an EMBL/GenBank/DDBJ whole genome shotgun (WGS) entry which is preliminary data.</text>
</comment>
<protein>
    <recommendedName>
        <fullName evidence="4">serine-type D-Ala-D-Ala carboxypeptidase</fullName>
        <ecNumber evidence="4">3.4.16.4</ecNumber>
    </recommendedName>
</protein>
<evidence type="ECO:0000256" key="1">
    <source>
        <dbReference type="ARBA" id="ARBA00003217"/>
    </source>
</evidence>
<organism evidence="18 19">
    <name type="scientific">Sphingomonas ginkgonis</name>
    <dbReference type="NCBI Taxonomy" id="2315330"/>
    <lineage>
        <taxon>Bacteria</taxon>
        <taxon>Pseudomonadati</taxon>
        <taxon>Pseudomonadota</taxon>
        <taxon>Alphaproteobacteria</taxon>
        <taxon>Sphingomonadales</taxon>
        <taxon>Sphingomonadaceae</taxon>
        <taxon>Sphingomonas</taxon>
    </lineage>
</organism>
<evidence type="ECO:0000313" key="19">
    <source>
        <dbReference type="Proteomes" id="UP000274661"/>
    </source>
</evidence>
<keyword evidence="6" id="KW-0645">Protease</keyword>
<dbReference type="SUPFAM" id="SSF69189">
    <property type="entry name" value="Penicillin-binding protein associated domain"/>
    <property type="match status" value="1"/>
</dbReference>
<dbReference type="GO" id="GO:0071555">
    <property type="term" value="P:cell wall organization"/>
    <property type="evidence" value="ECO:0007669"/>
    <property type="project" value="UniProtKB-KW"/>
</dbReference>
<dbReference type="RefSeq" id="WP_126718924.1">
    <property type="nucleotide sequence ID" value="NZ_RWJF01000001.1"/>
</dbReference>
<dbReference type="GO" id="GO:0008360">
    <property type="term" value="P:regulation of cell shape"/>
    <property type="evidence" value="ECO:0007669"/>
    <property type="project" value="UniProtKB-KW"/>
</dbReference>
<keyword evidence="5 18" id="KW-0121">Carboxypeptidase</keyword>
<dbReference type="Proteomes" id="UP000274661">
    <property type="component" value="Unassembled WGS sequence"/>
</dbReference>
<dbReference type="AlphaFoldDB" id="A0A429VAW0"/>
<gene>
    <name evidence="18" type="ORF">HMF7854_09770</name>
</gene>
<feature type="signal peptide" evidence="16">
    <location>
        <begin position="1"/>
        <end position="21"/>
    </location>
</feature>
<dbReference type="UniPathway" id="UPA00219"/>
<comment type="similarity">
    <text evidence="3 15">Belongs to the peptidase S11 family.</text>
</comment>
<comment type="catalytic activity">
    <reaction evidence="12">
        <text>Preferential cleavage: (Ac)2-L-Lys-D-Ala-|-D-Ala. Also transpeptidation of peptidyl-alanyl moieties that are N-acyl substituents of D-alanine.</text>
        <dbReference type="EC" id="3.4.16.4"/>
    </reaction>
</comment>
<evidence type="ECO:0000256" key="2">
    <source>
        <dbReference type="ARBA" id="ARBA00004752"/>
    </source>
</evidence>
<comment type="pathway">
    <text evidence="2">Cell wall biogenesis; peptidoglycan biosynthesis.</text>
</comment>
<dbReference type="InterPro" id="IPR012907">
    <property type="entry name" value="Peptidase_S11_C"/>
</dbReference>
<evidence type="ECO:0000256" key="11">
    <source>
        <dbReference type="ARBA" id="ARBA00023316"/>
    </source>
</evidence>
<feature type="active site" description="Proton acceptor" evidence="13">
    <location>
        <position position="63"/>
    </location>
</feature>
<keyword evidence="10" id="KW-0573">Peptidoglycan synthesis</keyword>